<keyword evidence="3" id="KW-1185">Reference proteome</keyword>
<dbReference type="Proteomes" id="UP000489600">
    <property type="component" value="Unassembled WGS sequence"/>
</dbReference>
<comment type="caution">
    <text evidence="2">The sequence shown here is derived from an EMBL/GenBank/DDBJ whole genome shotgun (WGS) entry which is preliminary data.</text>
</comment>
<protein>
    <submittedName>
        <fullName evidence="2">Uncharacterized protein</fullName>
    </submittedName>
</protein>
<dbReference type="AlphaFoldDB" id="A0A565CLZ8"/>
<proteinExistence type="predicted"/>
<accession>A0A565CLZ8</accession>
<name>A0A565CLZ8_9BRAS</name>
<reference evidence="2" key="1">
    <citation type="submission" date="2019-07" db="EMBL/GenBank/DDBJ databases">
        <authorList>
            <person name="Dittberner H."/>
        </authorList>
    </citation>
    <scope>NUCLEOTIDE SEQUENCE [LARGE SCALE GENOMIC DNA]</scope>
</reference>
<feature type="compositionally biased region" description="Polar residues" evidence="1">
    <location>
        <begin position="33"/>
        <end position="42"/>
    </location>
</feature>
<evidence type="ECO:0000313" key="2">
    <source>
        <dbReference type="EMBL" id="VVB14679.1"/>
    </source>
</evidence>
<evidence type="ECO:0000313" key="3">
    <source>
        <dbReference type="Proteomes" id="UP000489600"/>
    </source>
</evidence>
<organism evidence="2 3">
    <name type="scientific">Arabis nemorensis</name>
    <dbReference type="NCBI Taxonomy" id="586526"/>
    <lineage>
        <taxon>Eukaryota</taxon>
        <taxon>Viridiplantae</taxon>
        <taxon>Streptophyta</taxon>
        <taxon>Embryophyta</taxon>
        <taxon>Tracheophyta</taxon>
        <taxon>Spermatophyta</taxon>
        <taxon>Magnoliopsida</taxon>
        <taxon>eudicotyledons</taxon>
        <taxon>Gunneridae</taxon>
        <taxon>Pentapetalae</taxon>
        <taxon>rosids</taxon>
        <taxon>malvids</taxon>
        <taxon>Brassicales</taxon>
        <taxon>Brassicaceae</taxon>
        <taxon>Arabideae</taxon>
        <taxon>Arabis</taxon>
    </lineage>
</organism>
<evidence type="ECO:0000256" key="1">
    <source>
        <dbReference type="SAM" id="MobiDB-lite"/>
    </source>
</evidence>
<gene>
    <name evidence="2" type="ORF">ANE_LOCUS25123</name>
</gene>
<feature type="region of interest" description="Disordered" evidence="1">
    <location>
        <begin position="20"/>
        <end position="44"/>
    </location>
</feature>
<sequence>MVKRHCHCKYQASTPDLVKISSPKARDDPFGSSARSVASTISDPVPEASMIANDRLVFRENRLDPPRRHIPLRLLL</sequence>
<dbReference type="EMBL" id="CABITT030000008">
    <property type="protein sequence ID" value="VVB14679.1"/>
    <property type="molecule type" value="Genomic_DNA"/>
</dbReference>